<evidence type="ECO:0000256" key="2">
    <source>
        <dbReference type="PROSITE-ProRule" id="PRU00192"/>
    </source>
</evidence>
<keyword evidence="6" id="KW-1185">Reference proteome</keyword>
<feature type="region of interest" description="Disordered" evidence="3">
    <location>
        <begin position="226"/>
        <end position="323"/>
    </location>
</feature>
<dbReference type="GO" id="GO:0030479">
    <property type="term" value="C:actin cortical patch"/>
    <property type="evidence" value="ECO:0007669"/>
    <property type="project" value="TreeGrafter"/>
</dbReference>
<dbReference type="GO" id="GO:0035091">
    <property type="term" value="F:phosphatidylinositol binding"/>
    <property type="evidence" value="ECO:0007669"/>
    <property type="project" value="TreeGrafter"/>
</dbReference>
<dbReference type="SMART" id="SM00326">
    <property type="entry name" value="SH3"/>
    <property type="match status" value="1"/>
</dbReference>
<dbReference type="SUPFAM" id="SSF50044">
    <property type="entry name" value="SH3-domain"/>
    <property type="match status" value="1"/>
</dbReference>
<comment type="caution">
    <text evidence="5">The sequence shown here is derived from an EMBL/GenBank/DDBJ whole genome shotgun (WGS) entry which is preliminary data.</text>
</comment>
<dbReference type="Pfam" id="PF00018">
    <property type="entry name" value="SH3_1"/>
    <property type="match status" value="1"/>
</dbReference>
<dbReference type="GO" id="GO:0051017">
    <property type="term" value="P:actin filament bundle assembly"/>
    <property type="evidence" value="ECO:0007669"/>
    <property type="project" value="TreeGrafter"/>
</dbReference>
<dbReference type="InterPro" id="IPR051702">
    <property type="entry name" value="SH3_domain_YSC84-like"/>
</dbReference>
<evidence type="ECO:0000256" key="3">
    <source>
        <dbReference type="SAM" id="MobiDB-lite"/>
    </source>
</evidence>
<feature type="region of interest" description="Disordered" evidence="3">
    <location>
        <begin position="429"/>
        <end position="454"/>
    </location>
</feature>
<organism evidence="5 6">
    <name type="scientific">Phakopsora pachyrhizi</name>
    <name type="common">Asian soybean rust disease fungus</name>
    <dbReference type="NCBI Taxonomy" id="170000"/>
    <lineage>
        <taxon>Eukaryota</taxon>
        <taxon>Fungi</taxon>
        <taxon>Dikarya</taxon>
        <taxon>Basidiomycota</taxon>
        <taxon>Pucciniomycotina</taxon>
        <taxon>Pucciniomycetes</taxon>
        <taxon>Pucciniales</taxon>
        <taxon>Phakopsoraceae</taxon>
        <taxon>Phakopsora</taxon>
    </lineage>
</organism>
<name>A0AAV0AMK8_PHAPC</name>
<gene>
    <name evidence="5" type="ORF">PPACK8108_LOCUS3649</name>
</gene>
<dbReference type="GO" id="GO:0051015">
    <property type="term" value="F:actin filament binding"/>
    <property type="evidence" value="ECO:0007669"/>
    <property type="project" value="TreeGrafter"/>
</dbReference>
<reference evidence="5" key="1">
    <citation type="submission" date="2022-06" db="EMBL/GenBank/DDBJ databases">
        <authorList>
            <consortium name="SYNGENTA / RWTH Aachen University"/>
        </authorList>
    </citation>
    <scope>NUCLEOTIDE SEQUENCE</scope>
</reference>
<dbReference type="PROSITE" id="PS50002">
    <property type="entry name" value="SH3"/>
    <property type="match status" value="1"/>
</dbReference>
<dbReference type="PANTHER" id="PTHR15629">
    <property type="entry name" value="SH3YL1 PROTEIN"/>
    <property type="match status" value="1"/>
</dbReference>
<dbReference type="PANTHER" id="PTHR15629:SF2">
    <property type="entry name" value="SH3 DOMAIN-CONTAINING YSC84-LIKE PROTEIN 1"/>
    <property type="match status" value="1"/>
</dbReference>
<feature type="compositionally biased region" description="Polar residues" evidence="3">
    <location>
        <begin position="238"/>
        <end position="258"/>
    </location>
</feature>
<dbReference type="Pfam" id="PF04366">
    <property type="entry name" value="Ysc84"/>
    <property type="match status" value="1"/>
</dbReference>
<dbReference type="PRINTS" id="PR00452">
    <property type="entry name" value="SH3DOMAIN"/>
</dbReference>
<feature type="domain" description="SH3" evidence="4">
    <location>
        <begin position="551"/>
        <end position="610"/>
    </location>
</feature>
<keyword evidence="1 2" id="KW-0728">SH3 domain</keyword>
<dbReference type="GO" id="GO:0051666">
    <property type="term" value="P:actin cortical patch localization"/>
    <property type="evidence" value="ECO:0007669"/>
    <property type="project" value="TreeGrafter"/>
</dbReference>
<dbReference type="AlphaFoldDB" id="A0AAV0AMK8"/>
<evidence type="ECO:0000313" key="6">
    <source>
        <dbReference type="Proteomes" id="UP001153365"/>
    </source>
</evidence>
<protein>
    <recommendedName>
        <fullName evidence="4">SH3 domain-containing protein</fullName>
    </recommendedName>
</protein>
<evidence type="ECO:0000256" key="1">
    <source>
        <dbReference type="ARBA" id="ARBA00022443"/>
    </source>
</evidence>
<dbReference type="EMBL" id="CALTRL010000648">
    <property type="protein sequence ID" value="CAH7669078.1"/>
    <property type="molecule type" value="Genomic_DNA"/>
</dbReference>
<dbReference type="InterPro" id="IPR036028">
    <property type="entry name" value="SH3-like_dom_sf"/>
</dbReference>
<dbReference type="Proteomes" id="UP001153365">
    <property type="component" value="Unassembled WGS sequence"/>
</dbReference>
<dbReference type="Gene3D" id="2.30.30.40">
    <property type="entry name" value="SH3 Domains"/>
    <property type="match status" value="1"/>
</dbReference>
<dbReference type="InterPro" id="IPR007461">
    <property type="entry name" value="Ysc84_actin-binding"/>
</dbReference>
<sequence>MHLGNPLPSSLPQETRSLSSFVNPYEGLDGLIPNTILRSAHGFAIFTVFKAGFLMSFRGGTGLVIARLPTGQWSAPSAIGTGGMGFGGQAGAEVTEFVLVLNTQSSLRQFMSAGSITLGGNLSIALGPVGRNIEGSGALNTRGRLASMYSYSNTKGAFAGISIEGSAIFERQDCNVKSYGTHVTATKLLSGQIEPPDFAAELIELLNSRAGNMTEYIYAEPESLRQNPDLSSIPDYPSNHNGGNANLQSSSPAGNQSRPLHRTPDPYQFGTQNPLASSQSSSSYRPPVKKSYSVSSWINGSKRDRKSSQDFHQLDPQLPSNWDKSFVNSSLVGRWRSNPRPDHEILQGTESDFLKLSQVRESTKSITEIDPKRLHRSSEASQDFDSLTLSSISSDKEQRIESLNEFREEEFDDPNYRFGAQKSDLKKESRWYIPHKKNRTSSKSSSRRGTPVQDDLISFDRIGSPSLMNPFRSQSTPQTLCNKNSNDDYYHDLADRSGLSQEGFKKLSSNLIESKSMSERMMEGANNGQGDDFLIGTVMPSVSRTTTELAGFLGKAVGLYDFVGTEAGDLSFKKGDWINVVEKIDDQWWRGSIGMRRGIFPVNRVQVAMN</sequence>
<evidence type="ECO:0000313" key="5">
    <source>
        <dbReference type="EMBL" id="CAH7669078.1"/>
    </source>
</evidence>
<evidence type="ECO:0000259" key="4">
    <source>
        <dbReference type="PROSITE" id="PS50002"/>
    </source>
</evidence>
<accession>A0AAV0AMK8</accession>
<dbReference type="InterPro" id="IPR001452">
    <property type="entry name" value="SH3_domain"/>
</dbReference>
<proteinExistence type="predicted"/>